<dbReference type="AlphaFoldDB" id="A0A2S4WI72"/>
<dbReference type="EMBL" id="PKSM01000020">
    <property type="protein sequence ID" value="POW21496.1"/>
    <property type="molecule type" value="Genomic_DNA"/>
</dbReference>
<dbReference type="VEuPathDB" id="FungiDB:PSHT_02387"/>
<protein>
    <submittedName>
        <fullName evidence="1">Uncharacterized protein</fullName>
    </submittedName>
</protein>
<reference evidence="2" key="3">
    <citation type="journal article" date="2018" name="Mol. Plant Microbe Interact.">
        <title>Genome sequence resources for the wheat stripe rust pathogen (Puccinia striiformis f. sp. tritici) and the barley stripe rust pathogen (Puccinia striiformis f. sp. hordei).</title>
        <authorList>
            <person name="Xia C."/>
            <person name="Wang M."/>
            <person name="Yin C."/>
            <person name="Cornejo O.E."/>
            <person name="Hulbert S.H."/>
            <person name="Chen X."/>
        </authorList>
    </citation>
    <scope>NUCLEOTIDE SEQUENCE [LARGE SCALE GENOMIC DNA]</scope>
    <source>
        <strain evidence="2">93TX-2</strain>
    </source>
</reference>
<name>A0A2S4WI72_9BASI</name>
<proteinExistence type="predicted"/>
<accession>A0A2S4WI72</accession>
<organism evidence="1 2">
    <name type="scientific">Puccinia striiformis</name>
    <dbReference type="NCBI Taxonomy" id="27350"/>
    <lineage>
        <taxon>Eukaryota</taxon>
        <taxon>Fungi</taxon>
        <taxon>Dikarya</taxon>
        <taxon>Basidiomycota</taxon>
        <taxon>Pucciniomycotina</taxon>
        <taxon>Pucciniomycetes</taxon>
        <taxon>Pucciniales</taxon>
        <taxon>Pucciniaceae</taxon>
        <taxon>Puccinia</taxon>
    </lineage>
</organism>
<gene>
    <name evidence="1" type="ORF">PSHT_02387</name>
</gene>
<dbReference type="VEuPathDB" id="FungiDB:PSTT_01612"/>
<keyword evidence="2" id="KW-1185">Reference proteome</keyword>
<comment type="caution">
    <text evidence="1">The sequence shown here is derived from an EMBL/GenBank/DDBJ whole genome shotgun (WGS) entry which is preliminary data.</text>
</comment>
<evidence type="ECO:0000313" key="1">
    <source>
        <dbReference type="EMBL" id="POW21496.1"/>
    </source>
</evidence>
<reference evidence="2" key="2">
    <citation type="journal article" date="2018" name="BMC Genomics">
        <title>Genomic insights into host adaptation between the wheat stripe rust pathogen (Puccinia striiformis f. sp. tritici) and the barley stripe rust pathogen (Puccinia striiformis f. sp. hordei).</title>
        <authorList>
            <person name="Xia C."/>
            <person name="Wang M."/>
            <person name="Yin C."/>
            <person name="Cornejo O.E."/>
            <person name="Hulbert S.H."/>
            <person name="Chen X."/>
        </authorList>
    </citation>
    <scope>NUCLEOTIDE SEQUENCE [LARGE SCALE GENOMIC DNA]</scope>
    <source>
        <strain evidence="2">93TX-2</strain>
    </source>
</reference>
<evidence type="ECO:0000313" key="2">
    <source>
        <dbReference type="Proteomes" id="UP000238274"/>
    </source>
</evidence>
<reference evidence="1 2" key="1">
    <citation type="submission" date="2017-12" db="EMBL/GenBank/DDBJ databases">
        <title>Gene loss provides genomic basis for host adaptation in cereal stripe rust fungi.</title>
        <authorList>
            <person name="Xia C."/>
        </authorList>
    </citation>
    <scope>NUCLEOTIDE SEQUENCE [LARGE SCALE GENOMIC DNA]</scope>
    <source>
        <strain evidence="1 2">93TX-2</strain>
    </source>
</reference>
<sequence>MEEEFCLGIVSQLIENEDSSSKLQYLVKPTGNSHKAEDVFHLALIYSRDEALSHSAEQLIKSVFLDKKSQPQFYVVQDTEIYHDHIDKRREILNTGKDTYIRLPNVGEFNADQEYTIFSRLYPHCAEGDLNKMIDILNCTRKYEEIPINHIRKEPYFTRAHLLNNKIF</sequence>
<dbReference type="Proteomes" id="UP000238274">
    <property type="component" value="Unassembled WGS sequence"/>
</dbReference>